<evidence type="ECO:0000313" key="2">
    <source>
        <dbReference type="Proteomes" id="UP000033867"/>
    </source>
</evidence>
<dbReference type="Proteomes" id="UP000033867">
    <property type="component" value="Unassembled WGS sequence"/>
</dbReference>
<protein>
    <submittedName>
        <fullName evidence="1">Uncharacterized protein</fullName>
    </submittedName>
</protein>
<dbReference type="AlphaFoldDB" id="A0A0G1BAM4"/>
<name>A0A0G1BAM4_9BACT</name>
<sequence>MVLEYGLDLFYMAFEERVFRRYQVFFERRDEIRHVTVVFNYISERRRGAGPFAQLVFDLLRAFRGKFDFSVGGRGF</sequence>
<evidence type="ECO:0000313" key="1">
    <source>
        <dbReference type="EMBL" id="KKS70317.1"/>
    </source>
</evidence>
<comment type="caution">
    <text evidence="1">The sequence shown here is derived from an EMBL/GenBank/DDBJ whole genome shotgun (WGS) entry which is preliminary data.</text>
</comment>
<gene>
    <name evidence="1" type="ORF">UV42_C0060G0005</name>
</gene>
<organism evidence="1 2">
    <name type="scientific">Candidatus Magasanikbacteria bacterium GW2011_GWE2_42_7</name>
    <dbReference type="NCBI Taxonomy" id="1619052"/>
    <lineage>
        <taxon>Bacteria</taxon>
        <taxon>Candidatus Magasanikiibacteriota</taxon>
    </lineage>
</organism>
<reference evidence="1 2" key="1">
    <citation type="journal article" date="2015" name="Nature">
        <title>rRNA introns, odd ribosomes, and small enigmatic genomes across a large radiation of phyla.</title>
        <authorList>
            <person name="Brown C.T."/>
            <person name="Hug L.A."/>
            <person name="Thomas B.C."/>
            <person name="Sharon I."/>
            <person name="Castelle C.J."/>
            <person name="Singh A."/>
            <person name="Wilkins M.J."/>
            <person name="Williams K.H."/>
            <person name="Banfield J.F."/>
        </authorList>
    </citation>
    <scope>NUCLEOTIDE SEQUENCE [LARGE SCALE GENOMIC DNA]</scope>
</reference>
<accession>A0A0G1BAM4</accession>
<dbReference type="EMBL" id="LCEK01000060">
    <property type="protein sequence ID" value="KKS70317.1"/>
    <property type="molecule type" value="Genomic_DNA"/>
</dbReference>
<proteinExistence type="predicted"/>